<dbReference type="Proteomes" id="UP001284601">
    <property type="component" value="Unassembled WGS sequence"/>
</dbReference>
<protein>
    <submittedName>
        <fullName evidence="2">Helix-turn-helix transcriptional regulator</fullName>
    </submittedName>
</protein>
<reference evidence="2 3" key="2">
    <citation type="submission" date="2023-10" db="EMBL/GenBank/DDBJ databases">
        <authorList>
            <person name="Han X.F."/>
        </authorList>
    </citation>
    <scope>NUCLEOTIDE SEQUENCE [LARGE SCALE GENOMIC DNA]</scope>
    <source>
        <strain evidence="2 3">KCTC 39840</strain>
    </source>
</reference>
<keyword evidence="3" id="KW-1185">Reference proteome</keyword>
<gene>
    <name evidence="2" type="ORF">R7226_23400</name>
</gene>
<dbReference type="InterPro" id="IPR001387">
    <property type="entry name" value="Cro/C1-type_HTH"/>
</dbReference>
<evidence type="ECO:0000313" key="3">
    <source>
        <dbReference type="Proteomes" id="UP001284601"/>
    </source>
</evidence>
<evidence type="ECO:0000313" key="2">
    <source>
        <dbReference type="EMBL" id="MDW5597313.1"/>
    </source>
</evidence>
<dbReference type="Gene3D" id="1.10.260.40">
    <property type="entry name" value="lambda repressor-like DNA-binding domains"/>
    <property type="match status" value="1"/>
</dbReference>
<sequence length="83" mass="9096">MAIGRTTHRRALALAVRVLRVERSLTQERVDTAGNLSHNSTKRTESGDTSVGFDILVGVATGLGVSVSELMVEYERQLQKLSR</sequence>
<comment type="caution">
    <text evidence="2">The sequence shown here is derived from an EMBL/GenBank/DDBJ whole genome shotgun (WGS) entry which is preliminary data.</text>
</comment>
<organism evidence="2 3">
    <name type="scientific">Conexibacter stalactiti</name>
    <dbReference type="NCBI Taxonomy" id="1940611"/>
    <lineage>
        <taxon>Bacteria</taxon>
        <taxon>Bacillati</taxon>
        <taxon>Actinomycetota</taxon>
        <taxon>Thermoleophilia</taxon>
        <taxon>Solirubrobacterales</taxon>
        <taxon>Conexibacteraceae</taxon>
        <taxon>Conexibacter</taxon>
    </lineage>
</organism>
<dbReference type="PROSITE" id="PS50943">
    <property type="entry name" value="HTH_CROC1"/>
    <property type="match status" value="1"/>
</dbReference>
<dbReference type="EMBL" id="JAWSTH010000082">
    <property type="protein sequence ID" value="MDW5597313.1"/>
    <property type="molecule type" value="Genomic_DNA"/>
</dbReference>
<accession>A0ABU4HVR7</accession>
<reference evidence="3" key="1">
    <citation type="submission" date="2023-07" db="EMBL/GenBank/DDBJ databases">
        <title>Conexibacter stalactiti sp. nov., isolated from stalactites in a lava cave and emended description of the genus Conexibacter.</title>
        <authorList>
            <person name="Lee S.D."/>
        </authorList>
    </citation>
    <scope>NUCLEOTIDE SEQUENCE [LARGE SCALE GENOMIC DNA]</scope>
    <source>
        <strain evidence="3">KCTC 39840</strain>
    </source>
</reference>
<name>A0ABU4HVR7_9ACTN</name>
<proteinExistence type="predicted"/>
<evidence type="ECO:0000259" key="1">
    <source>
        <dbReference type="PROSITE" id="PS50943"/>
    </source>
</evidence>
<feature type="domain" description="HTH cro/C1-type" evidence="1">
    <location>
        <begin position="16"/>
        <end position="70"/>
    </location>
</feature>
<dbReference type="SUPFAM" id="SSF47413">
    <property type="entry name" value="lambda repressor-like DNA-binding domains"/>
    <property type="match status" value="1"/>
</dbReference>
<dbReference type="RefSeq" id="WP_318599777.1">
    <property type="nucleotide sequence ID" value="NZ_JAWSTH010000082.1"/>
</dbReference>
<dbReference type="InterPro" id="IPR010982">
    <property type="entry name" value="Lambda_DNA-bd_dom_sf"/>
</dbReference>